<dbReference type="InterPro" id="IPR029060">
    <property type="entry name" value="PIN-like_dom_sf"/>
</dbReference>
<evidence type="ECO:0000259" key="2">
    <source>
        <dbReference type="Pfam" id="PF09293"/>
    </source>
</evidence>
<name>A0A6J7X1F2_9CAUD</name>
<dbReference type="InterPro" id="IPR036276">
    <property type="entry name" value="T4_RNaseH_C"/>
</dbReference>
<organism evidence="3">
    <name type="scientific">uncultured Caudovirales phage</name>
    <dbReference type="NCBI Taxonomy" id="2100421"/>
    <lineage>
        <taxon>Viruses</taxon>
        <taxon>Duplodnaviria</taxon>
        <taxon>Heunggongvirae</taxon>
        <taxon>Uroviricota</taxon>
        <taxon>Caudoviricetes</taxon>
        <taxon>Peduoviridae</taxon>
        <taxon>Maltschvirus</taxon>
        <taxon>Maltschvirus maltsch</taxon>
    </lineage>
</organism>
<dbReference type="EMBL" id="LR798293">
    <property type="protein sequence ID" value="CAB5221103.1"/>
    <property type="molecule type" value="Genomic_DNA"/>
</dbReference>
<dbReference type="SUPFAM" id="SSF88723">
    <property type="entry name" value="PIN domain-like"/>
    <property type="match status" value="1"/>
</dbReference>
<dbReference type="CDD" id="cd09860">
    <property type="entry name" value="PIN_T4-like"/>
    <property type="match status" value="1"/>
</dbReference>
<dbReference type="SUPFAM" id="SSF47807">
    <property type="entry name" value="5' to 3' exonuclease, C-terminal subdomain"/>
    <property type="match status" value="1"/>
</dbReference>
<dbReference type="Pfam" id="PF02739">
    <property type="entry name" value="5_3_exonuc_N"/>
    <property type="match status" value="1"/>
</dbReference>
<dbReference type="InterPro" id="IPR036279">
    <property type="entry name" value="5-3_exonuclease_C_sf"/>
</dbReference>
<dbReference type="InterPro" id="IPR038969">
    <property type="entry name" value="FEN"/>
</dbReference>
<dbReference type="PANTHER" id="PTHR42646:SF2">
    <property type="entry name" value="5'-3' EXONUCLEASE FAMILY PROTEIN"/>
    <property type="match status" value="1"/>
</dbReference>
<feature type="domain" description="5'-3' exonuclease alpha-helical arch N-terminal" evidence="1">
    <location>
        <begin position="2"/>
        <end position="181"/>
    </location>
</feature>
<protein>
    <submittedName>
        <fullName evidence="3">RnaseH</fullName>
    </submittedName>
</protein>
<feature type="domain" description="T4 RNase H C-terminal" evidence="2">
    <location>
        <begin position="186"/>
        <end position="297"/>
    </location>
</feature>
<dbReference type="InterPro" id="IPR020046">
    <property type="entry name" value="5-3_exonucl_a-hlix_arch_N"/>
</dbReference>
<accession>A0A6J7X1F2</accession>
<reference evidence="3" key="1">
    <citation type="submission" date="2020-05" db="EMBL/GenBank/DDBJ databases">
        <authorList>
            <person name="Chiriac C."/>
            <person name="Salcher M."/>
            <person name="Ghai R."/>
            <person name="Kavagutti S V."/>
        </authorList>
    </citation>
    <scope>NUCLEOTIDE SEQUENCE</scope>
</reference>
<sequence length="297" mass="34988">MILVDYSQVALAAILTFQRELKGTEAEVKNLIRHVTLSTLKSYKKKYGKEYGEMVICCDGRKYWRKDFFPNYKASRKKNREASDLDWKLIFDTLSEMRDDLAVYFPYRVIHVEQAEADDVIAVMTKWLQTNNQCIQGLVEEPQKILILSSDKDFKQLQLYPTVKQWSPMQKKYVTATQREIHEFMIEHIVKGDSGDGVPNILSKDDVFVNAERQKTVSSKRLNEFIENGFIACRNDEERRNWHRNSTLVAFEHIPEEVSQNIVQAYLNTKPNNDKMKIMNYLMEHRCRLLLDEIEDF</sequence>
<gene>
    <name evidence="3" type="ORF">UFOVP240_81</name>
</gene>
<dbReference type="GO" id="GO:0003677">
    <property type="term" value="F:DNA binding"/>
    <property type="evidence" value="ECO:0007669"/>
    <property type="project" value="InterPro"/>
</dbReference>
<dbReference type="Gene3D" id="1.10.150.20">
    <property type="entry name" value="5' to 3' exonuclease, C-terminal subdomain"/>
    <property type="match status" value="1"/>
</dbReference>
<dbReference type="PANTHER" id="PTHR42646">
    <property type="entry name" value="FLAP ENDONUCLEASE XNI"/>
    <property type="match status" value="1"/>
</dbReference>
<dbReference type="GO" id="GO:0017108">
    <property type="term" value="F:5'-flap endonuclease activity"/>
    <property type="evidence" value="ECO:0007669"/>
    <property type="project" value="InterPro"/>
</dbReference>
<dbReference type="Gene3D" id="3.40.50.1010">
    <property type="entry name" value="5'-nuclease"/>
    <property type="match status" value="1"/>
</dbReference>
<evidence type="ECO:0000259" key="1">
    <source>
        <dbReference type="Pfam" id="PF02739"/>
    </source>
</evidence>
<evidence type="ECO:0000313" key="3">
    <source>
        <dbReference type="EMBL" id="CAB5221103.1"/>
    </source>
</evidence>
<dbReference type="Pfam" id="PF09293">
    <property type="entry name" value="RNaseH_C"/>
    <property type="match status" value="1"/>
</dbReference>
<dbReference type="GO" id="GO:0033567">
    <property type="term" value="P:DNA replication, Okazaki fragment processing"/>
    <property type="evidence" value="ECO:0007669"/>
    <property type="project" value="InterPro"/>
</dbReference>
<proteinExistence type="predicted"/>